<evidence type="ECO:0000313" key="2">
    <source>
        <dbReference type="Proteomes" id="UP000305948"/>
    </source>
</evidence>
<name>A0A5C3MLG7_9AGAM</name>
<dbReference type="OrthoDB" id="3305420at2759"/>
<sequence length="393" mass="44152">MASLYDFGAKSSFNQWDITGDRHTRSSEWAWNTLWVPLFHLRLYSPWMLVQVPHKLLQDICDGFFRWPLLAVAMSVQARDSIRALRQLMSESRVVTPGAPAEKEDCVLALMLEATSELLEIGGTMREEQLITVNYGGYDIPRYVPLSRTKVMCEEVIGVIMREDTTESIATSPSVLHTIAPYYGTVCQRELQALALPYRRSTDAFHRPRADALLRHLSMDVPPKRLCCIGVVAGTPDSGPSGVFLDHYRGPWAAGRTYDSSKPFMILVAEDSYCNLRWVAVSDMGEAGYDPIVVPAVWGGRPLYITRARARLLEKGRLSVVAPEDVRGEMESDVHVLCGDMICCPAFWMTRTTLVHAVTGHEQANELVLGDVFRAVSQLRCPCERTWAKYYGD</sequence>
<proteinExistence type="predicted"/>
<organism evidence="1 2">
    <name type="scientific">Heliocybe sulcata</name>
    <dbReference type="NCBI Taxonomy" id="5364"/>
    <lineage>
        <taxon>Eukaryota</taxon>
        <taxon>Fungi</taxon>
        <taxon>Dikarya</taxon>
        <taxon>Basidiomycota</taxon>
        <taxon>Agaricomycotina</taxon>
        <taxon>Agaricomycetes</taxon>
        <taxon>Gloeophyllales</taxon>
        <taxon>Gloeophyllaceae</taxon>
        <taxon>Heliocybe</taxon>
    </lineage>
</organism>
<reference evidence="1 2" key="1">
    <citation type="journal article" date="2019" name="Nat. Ecol. Evol.">
        <title>Megaphylogeny resolves global patterns of mushroom evolution.</title>
        <authorList>
            <person name="Varga T."/>
            <person name="Krizsan K."/>
            <person name="Foldi C."/>
            <person name="Dima B."/>
            <person name="Sanchez-Garcia M."/>
            <person name="Sanchez-Ramirez S."/>
            <person name="Szollosi G.J."/>
            <person name="Szarkandi J.G."/>
            <person name="Papp V."/>
            <person name="Albert L."/>
            <person name="Andreopoulos W."/>
            <person name="Angelini C."/>
            <person name="Antonin V."/>
            <person name="Barry K.W."/>
            <person name="Bougher N.L."/>
            <person name="Buchanan P."/>
            <person name="Buyck B."/>
            <person name="Bense V."/>
            <person name="Catcheside P."/>
            <person name="Chovatia M."/>
            <person name="Cooper J."/>
            <person name="Damon W."/>
            <person name="Desjardin D."/>
            <person name="Finy P."/>
            <person name="Geml J."/>
            <person name="Haridas S."/>
            <person name="Hughes K."/>
            <person name="Justo A."/>
            <person name="Karasinski D."/>
            <person name="Kautmanova I."/>
            <person name="Kiss B."/>
            <person name="Kocsube S."/>
            <person name="Kotiranta H."/>
            <person name="LaButti K.M."/>
            <person name="Lechner B.E."/>
            <person name="Liimatainen K."/>
            <person name="Lipzen A."/>
            <person name="Lukacs Z."/>
            <person name="Mihaltcheva S."/>
            <person name="Morgado L.N."/>
            <person name="Niskanen T."/>
            <person name="Noordeloos M.E."/>
            <person name="Ohm R.A."/>
            <person name="Ortiz-Santana B."/>
            <person name="Ovrebo C."/>
            <person name="Racz N."/>
            <person name="Riley R."/>
            <person name="Savchenko A."/>
            <person name="Shiryaev A."/>
            <person name="Soop K."/>
            <person name="Spirin V."/>
            <person name="Szebenyi C."/>
            <person name="Tomsovsky M."/>
            <person name="Tulloss R.E."/>
            <person name="Uehling J."/>
            <person name="Grigoriev I.V."/>
            <person name="Vagvolgyi C."/>
            <person name="Papp T."/>
            <person name="Martin F.M."/>
            <person name="Miettinen O."/>
            <person name="Hibbett D.S."/>
            <person name="Nagy L.G."/>
        </authorList>
    </citation>
    <scope>NUCLEOTIDE SEQUENCE [LARGE SCALE GENOMIC DNA]</scope>
    <source>
        <strain evidence="1 2">OMC1185</strain>
    </source>
</reference>
<protein>
    <submittedName>
        <fullName evidence="1">Uncharacterized protein</fullName>
    </submittedName>
</protein>
<accession>A0A5C3MLG7</accession>
<keyword evidence="2" id="KW-1185">Reference proteome</keyword>
<gene>
    <name evidence="1" type="ORF">OE88DRAFT_1038050</name>
</gene>
<dbReference type="Proteomes" id="UP000305948">
    <property type="component" value="Unassembled WGS sequence"/>
</dbReference>
<evidence type="ECO:0000313" key="1">
    <source>
        <dbReference type="EMBL" id="TFK46150.1"/>
    </source>
</evidence>
<dbReference type="AlphaFoldDB" id="A0A5C3MLG7"/>
<dbReference type="EMBL" id="ML213532">
    <property type="protein sequence ID" value="TFK46150.1"/>
    <property type="molecule type" value="Genomic_DNA"/>
</dbReference>